<dbReference type="RefSeq" id="XP_018274700.1">
    <property type="nucleotide sequence ID" value="XM_018415651.1"/>
</dbReference>
<dbReference type="Gene3D" id="3.30.160.60">
    <property type="entry name" value="Classic Zinc Finger"/>
    <property type="match status" value="2"/>
</dbReference>
<evidence type="ECO:0000256" key="9">
    <source>
        <dbReference type="PROSITE-ProRule" id="PRU00042"/>
    </source>
</evidence>
<dbReference type="GO" id="GO:0005634">
    <property type="term" value="C:nucleus"/>
    <property type="evidence" value="ECO:0007669"/>
    <property type="project" value="UniProtKB-SubCell"/>
</dbReference>
<dbReference type="PANTHER" id="PTHR24394">
    <property type="entry name" value="ZINC FINGER PROTEIN"/>
    <property type="match status" value="1"/>
</dbReference>
<dbReference type="GeneID" id="28976099"/>
<dbReference type="STRING" id="578459.A0A194SG70"/>
<reference evidence="12 13" key="1">
    <citation type="journal article" date="2015" name="Front. Microbiol.">
        <title>Genome sequence of the plant growth promoting endophytic yeast Rhodotorula graminis WP1.</title>
        <authorList>
            <person name="Firrincieli A."/>
            <person name="Otillar R."/>
            <person name="Salamov A."/>
            <person name="Schmutz J."/>
            <person name="Khan Z."/>
            <person name="Redman R.S."/>
            <person name="Fleck N.D."/>
            <person name="Lindquist E."/>
            <person name="Grigoriev I.V."/>
            <person name="Doty S.L."/>
        </authorList>
    </citation>
    <scope>NUCLEOTIDE SEQUENCE [LARGE SCALE GENOMIC DNA]</scope>
    <source>
        <strain evidence="12 13">WP1</strain>
    </source>
</reference>
<keyword evidence="8" id="KW-0539">Nucleus</keyword>
<sequence length="120" mass="13440">MADRDQASLSATGTRGPAVNRAVKPTNVGLTASISAAVGVPHRCPTCAKAFARRYDLTRHERLHSGELPFECGKCGKRFPRSDARRRHLLGERCELEKEEEERARLELVSARSRWSGRRL</sequence>
<keyword evidence="7" id="KW-0804">Transcription</keyword>
<protein>
    <recommendedName>
        <fullName evidence="11">C2H2-type domain-containing protein</fullName>
    </recommendedName>
</protein>
<dbReference type="SUPFAM" id="SSF57667">
    <property type="entry name" value="beta-beta-alpha zinc fingers"/>
    <property type="match status" value="1"/>
</dbReference>
<keyword evidence="6" id="KW-0805">Transcription regulation</keyword>
<evidence type="ECO:0000256" key="7">
    <source>
        <dbReference type="ARBA" id="ARBA00023163"/>
    </source>
</evidence>
<evidence type="ECO:0000256" key="4">
    <source>
        <dbReference type="ARBA" id="ARBA00022771"/>
    </source>
</evidence>
<dbReference type="GO" id="GO:0000981">
    <property type="term" value="F:DNA-binding transcription factor activity, RNA polymerase II-specific"/>
    <property type="evidence" value="ECO:0007669"/>
    <property type="project" value="TreeGrafter"/>
</dbReference>
<evidence type="ECO:0000256" key="2">
    <source>
        <dbReference type="ARBA" id="ARBA00022723"/>
    </source>
</evidence>
<feature type="domain" description="C2H2-type" evidence="11">
    <location>
        <begin position="70"/>
        <end position="88"/>
    </location>
</feature>
<keyword evidence="4 9" id="KW-0863">Zinc-finger</keyword>
<evidence type="ECO:0000256" key="5">
    <source>
        <dbReference type="ARBA" id="ARBA00022833"/>
    </source>
</evidence>
<evidence type="ECO:0000313" key="12">
    <source>
        <dbReference type="EMBL" id="KPV78651.1"/>
    </source>
</evidence>
<evidence type="ECO:0000259" key="11">
    <source>
        <dbReference type="PROSITE" id="PS50157"/>
    </source>
</evidence>
<dbReference type="Proteomes" id="UP000053890">
    <property type="component" value="Unassembled WGS sequence"/>
</dbReference>
<dbReference type="InterPro" id="IPR036236">
    <property type="entry name" value="Znf_C2H2_sf"/>
</dbReference>
<evidence type="ECO:0000256" key="10">
    <source>
        <dbReference type="SAM" id="MobiDB-lite"/>
    </source>
</evidence>
<evidence type="ECO:0000256" key="3">
    <source>
        <dbReference type="ARBA" id="ARBA00022737"/>
    </source>
</evidence>
<name>A0A194SG70_RHOGW</name>
<dbReference type="GO" id="GO:0008270">
    <property type="term" value="F:zinc ion binding"/>
    <property type="evidence" value="ECO:0007669"/>
    <property type="project" value="UniProtKB-KW"/>
</dbReference>
<dbReference type="AlphaFoldDB" id="A0A194SG70"/>
<evidence type="ECO:0000256" key="8">
    <source>
        <dbReference type="ARBA" id="ARBA00023242"/>
    </source>
</evidence>
<evidence type="ECO:0000256" key="1">
    <source>
        <dbReference type="ARBA" id="ARBA00004123"/>
    </source>
</evidence>
<keyword evidence="5" id="KW-0862">Zinc</keyword>
<organism evidence="12 13">
    <name type="scientific">Rhodotorula graminis (strain WP1)</name>
    <dbReference type="NCBI Taxonomy" id="578459"/>
    <lineage>
        <taxon>Eukaryota</taxon>
        <taxon>Fungi</taxon>
        <taxon>Dikarya</taxon>
        <taxon>Basidiomycota</taxon>
        <taxon>Pucciniomycotina</taxon>
        <taxon>Microbotryomycetes</taxon>
        <taxon>Sporidiobolales</taxon>
        <taxon>Sporidiobolaceae</taxon>
        <taxon>Rhodotorula</taxon>
    </lineage>
</organism>
<keyword evidence="3" id="KW-0677">Repeat</keyword>
<dbReference type="InterPro" id="IPR013087">
    <property type="entry name" value="Znf_C2H2_type"/>
</dbReference>
<dbReference type="FunFam" id="3.30.160.60:FF:000060">
    <property type="entry name" value="zinc finger protein 436"/>
    <property type="match status" value="1"/>
</dbReference>
<dbReference type="OrthoDB" id="2535040at2759"/>
<comment type="subcellular location">
    <subcellularLocation>
        <location evidence="1">Nucleus</location>
    </subcellularLocation>
</comment>
<evidence type="ECO:0000256" key="6">
    <source>
        <dbReference type="ARBA" id="ARBA00023015"/>
    </source>
</evidence>
<evidence type="ECO:0000313" key="13">
    <source>
        <dbReference type="Proteomes" id="UP000053890"/>
    </source>
</evidence>
<dbReference type="Pfam" id="PF00096">
    <property type="entry name" value="zf-C2H2"/>
    <property type="match status" value="2"/>
</dbReference>
<dbReference type="PANTHER" id="PTHR24394:SF29">
    <property type="entry name" value="MYONEURIN"/>
    <property type="match status" value="1"/>
</dbReference>
<gene>
    <name evidence="12" type="ORF">RHOBADRAFT_51094</name>
</gene>
<dbReference type="PROSITE" id="PS00028">
    <property type="entry name" value="ZINC_FINGER_C2H2_1"/>
    <property type="match status" value="1"/>
</dbReference>
<feature type="region of interest" description="Disordered" evidence="10">
    <location>
        <begin position="1"/>
        <end position="21"/>
    </location>
</feature>
<proteinExistence type="predicted"/>
<keyword evidence="2" id="KW-0479">Metal-binding</keyword>
<dbReference type="SMART" id="SM00355">
    <property type="entry name" value="ZnF_C2H2"/>
    <property type="match status" value="2"/>
</dbReference>
<keyword evidence="13" id="KW-1185">Reference proteome</keyword>
<dbReference type="EMBL" id="KQ474073">
    <property type="protein sequence ID" value="KPV78651.1"/>
    <property type="molecule type" value="Genomic_DNA"/>
</dbReference>
<dbReference type="PROSITE" id="PS50157">
    <property type="entry name" value="ZINC_FINGER_C2H2_2"/>
    <property type="match status" value="2"/>
</dbReference>
<feature type="domain" description="C2H2-type" evidence="11">
    <location>
        <begin position="42"/>
        <end position="69"/>
    </location>
</feature>
<accession>A0A194SG70</accession>